<evidence type="ECO:0000256" key="1">
    <source>
        <dbReference type="ARBA" id="ARBA00022737"/>
    </source>
</evidence>
<dbReference type="InterPro" id="IPR002885">
    <property type="entry name" value="PPR_rpt"/>
</dbReference>
<dbReference type="InterPro" id="IPR046848">
    <property type="entry name" value="E_motif"/>
</dbReference>
<dbReference type="Pfam" id="PF13041">
    <property type="entry name" value="PPR_2"/>
    <property type="match status" value="3"/>
</dbReference>
<dbReference type="RefSeq" id="XP_008246376.1">
    <property type="nucleotide sequence ID" value="XM_008248154.1"/>
</dbReference>
<protein>
    <submittedName>
        <fullName evidence="4">Pentatricopeptide repeat-containing protein At1g56570</fullName>
    </submittedName>
</protein>
<evidence type="ECO:0000313" key="4">
    <source>
        <dbReference type="RefSeq" id="XP_008246376.1"/>
    </source>
</evidence>
<dbReference type="Gene3D" id="1.25.40.10">
    <property type="entry name" value="Tetratricopeptide repeat domain"/>
    <property type="match status" value="5"/>
</dbReference>
<dbReference type="NCBIfam" id="TIGR00756">
    <property type="entry name" value="PPR"/>
    <property type="match status" value="7"/>
</dbReference>
<keyword evidence="1" id="KW-0677">Repeat</keyword>
<reference evidence="4" key="2">
    <citation type="submission" date="2025-08" db="UniProtKB">
        <authorList>
            <consortium name="RefSeq"/>
        </authorList>
    </citation>
    <scope>IDENTIFICATION</scope>
</reference>
<feature type="repeat" description="PPR" evidence="2">
    <location>
        <begin position="245"/>
        <end position="279"/>
    </location>
</feature>
<dbReference type="InterPro" id="IPR046960">
    <property type="entry name" value="PPR_At4g14850-like_plant"/>
</dbReference>
<sequence length="615" mass="68861">MSTQKSLSRTHFHLMPPIIRNSLQWARNFTTHSNTSFLPKRPNILATNLIKSCFERGLIKEARKLFDEMPERDVVAWTAMIAGYTSCSHHSHAWALFCEMVRNEMEPNAFTFSSVLKACKGMKTLSCGALVHGGAIKQGMQGSIYVENALMDMYATCCASMDGACMVFNDIHEKNDVSWTTLITGFTHRGNGYGGLQVFRQMLLEEAELNPFSFSIAIRACASIGSHTFGKQIHSAVIKHGFESNLPVMNSILDMYCRFGCLSEANQYFHEMPQRDLITWNTLISGYERFDSKESLLIFSHMDTEGFSPNSFTFCSVISACANLAVLNYGEQVHGRIIRGGLKKNLALANALVDMYAKCGSITDAHKIFSQMSHRNLVSWTSMMIGYGAHGYGKEAVELFDEMVKSGIRPDQIVFMAVLSACSHAGLVDEGLRYFKSMINDYKVTPDQDIYGCVVDLLGRAGRVEEAYELIESMPFKPDEYVWGALLGACKEHELPHLGKVAARRMLDLRPNMVGTYVMLSNIYAAEGEWGEFANTRKLMRGMENKKEAGRSWIEVRNQVYGFVVGDKVGSHIKLVYGVLEVMILHMKEAEHINDLNCSMHDLDDGTGTEAETPY</sequence>
<dbReference type="GeneID" id="103344559"/>
<proteinExistence type="predicted"/>
<dbReference type="PROSITE" id="PS51375">
    <property type="entry name" value="PPR"/>
    <property type="match status" value="3"/>
</dbReference>
<name>A0ABM0PY63_PRUMU</name>
<evidence type="ECO:0000313" key="3">
    <source>
        <dbReference type="Proteomes" id="UP000694861"/>
    </source>
</evidence>
<reference evidence="3" key="1">
    <citation type="journal article" date="2012" name="Nat. Commun.">
        <title>The genome of Prunus mume.</title>
        <authorList>
            <person name="Zhang Q."/>
            <person name="Chen W."/>
            <person name="Sun L."/>
            <person name="Zhao F."/>
            <person name="Huang B."/>
            <person name="Yang W."/>
            <person name="Tao Y."/>
            <person name="Wang J."/>
            <person name="Yuan Z."/>
            <person name="Fan G."/>
            <person name="Xing Z."/>
            <person name="Han C."/>
            <person name="Pan H."/>
            <person name="Zhong X."/>
            <person name="Shi W."/>
            <person name="Liang X."/>
            <person name="Du D."/>
            <person name="Sun F."/>
            <person name="Xu Z."/>
            <person name="Hao R."/>
            <person name="Lv T."/>
            <person name="Lv Y."/>
            <person name="Zheng Z."/>
            <person name="Sun M."/>
            <person name="Luo L."/>
            <person name="Cai M."/>
            <person name="Gao Y."/>
            <person name="Wang J."/>
            <person name="Yin Y."/>
            <person name="Xu X."/>
            <person name="Cheng T."/>
            <person name="Wang J."/>
        </authorList>
    </citation>
    <scope>NUCLEOTIDE SEQUENCE [LARGE SCALE GENOMIC DNA]</scope>
</reference>
<accession>A0ABM0PY63</accession>
<dbReference type="InterPro" id="IPR011990">
    <property type="entry name" value="TPR-like_helical_dom_sf"/>
</dbReference>
<gene>
    <name evidence="4" type="primary">LOC103344559</name>
</gene>
<dbReference type="Pfam" id="PF20431">
    <property type="entry name" value="E_motif"/>
    <property type="match status" value="1"/>
</dbReference>
<keyword evidence="3" id="KW-1185">Reference proteome</keyword>
<dbReference type="Pfam" id="PF01535">
    <property type="entry name" value="PPR"/>
    <property type="match status" value="2"/>
</dbReference>
<organism evidence="3 4">
    <name type="scientific">Prunus mume</name>
    <name type="common">Japanese apricot</name>
    <name type="synonym">Armeniaca mume</name>
    <dbReference type="NCBI Taxonomy" id="102107"/>
    <lineage>
        <taxon>Eukaryota</taxon>
        <taxon>Viridiplantae</taxon>
        <taxon>Streptophyta</taxon>
        <taxon>Embryophyta</taxon>
        <taxon>Tracheophyta</taxon>
        <taxon>Spermatophyta</taxon>
        <taxon>Magnoliopsida</taxon>
        <taxon>eudicotyledons</taxon>
        <taxon>Gunneridae</taxon>
        <taxon>Pentapetalae</taxon>
        <taxon>rosids</taxon>
        <taxon>fabids</taxon>
        <taxon>Rosales</taxon>
        <taxon>Rosaceae</taxon>
        <taxon>Amygdaloideae</taxon>
        <taxon>Amygdaleae</taxon>
        <taxon>Prunus</taxon>
    </lineage>
</organism>
<evidence type="ECO:0000256" key="2">
    <source>
        <dbReference type="PROSITE-ProRule" id="PRU00708"/>
    </source>
</evidence>
<dbReference type="PANTHER" id="PTHR47926:SF448">
    <property type="entry name" value="PENTACOTRIPEPTIDE-REPEAT REGION OF PRORP DOMAIN-CONTAINING PROTEIN"/>
    <property type="match status" value="1"/>
</dbReference>
<feature type="repeat" description="PPR" evidence="2">
    <location>
        <begin position="376"/>
        <end position="410"/>
    </location>
</feature>
<dbReference type="Proteomes" id="UP000694861">
    <property type="component" value="Linkage group LG1"/>
</dbReference>
<dbReference type="PANTHER" id="PTHR47926">
    <property type="entry name" value="PENTATRICOPEPTIDE REPEAT-CONTAINING PROTEIN"/>
    <property type="match status" value="1"/>
</dbReference>
<feature type="repeat" description="PPR" evidence="2">
    <location>
        <begin position="73"/>
        <end position="107"/>
    </location>
</feature>